<gene>
    <name evidence="1" type="ORF">EKO24_009520</name>
</gene>
<dbReference type="InterPro" id="IPR037038">
    <property type="entry name" value="HepT-like_sf"/>
</dbReference>
<evidence type="ECO:0000313" key="1">
    <source>
        <dbReference type="EMBL" id="TRW95836.1"/>
    </source>
</evidence>
<protein>
    <recommendedName>
        <fullName evidence="3">DUF4145 domain-containing protein</fullName>
    </recommendedName>
</protein>
<proteinExistence type="predicted"/>
<keyword evidence="2" id="KW-1185">Reference proteome</keyword>
<dbReference type="EMBL" id="RYFG02000087">
    <property type="protein sequence ID" value="TRW95836.1"/>
    <property type="molecule type" value="Genomic_DNA"/>
</dbReference>
<name>A0ABY3CBH7_9GAMM</name>
<accession>A0ABY3CBH7</accession>
<sequence>MKEYYPRGNRLSALEKNDLKRRALEMVLVLFYVEDLKQFIVESIRATDLLRRYAGGDRLPDGTKRLHKKAFEILVDAGVLTKCESDELQELIDYRNLIAHQMHDLTSDVGRYLSIRLPDDVRYQNGVLKRVLYFHKKLSSQMRQKFVLSVSFRGPQFEAAERAYSEELAILERKIRRQAIAARTEVEQANAMISVLKQSGLLIKLEPGHPNQINRSGQLTDKGINCCRELFITGASPFVVAHLMRISLRSATRQHRLWLANVDMTRGKA</sequence>
<dbReference type="RefSeq" id="WP_127030021.1">
    <property type="nucleotide sequence ID" value="NZ_RYFG02000087.1"/>
</dbReference>
<reference evidence="1 2" key="1">
    <citation type="journal article" date="2019" name="Antonie Van Leeuwenhoek">
        <title>Description of 'Ca. Methylobacter oryzae' KRF1, a novel species from the environmentally important Methylobacter clade 2.</title>
        <authorList>
            <person name="Khatri K."/>
            <person name="Mohite J.A."/>
            <person name="Pandit P.S."/>
            <person name="Bahulikar R."/>
            <person name="Rahalkar M.C."/>
        </authorList>
    </citation>
    <scope>NUCLEOTIDE SEQUENCE [LARGE SCALE GENOMIC DNA]</scope>
    <source>
        <strain evidence="1 2">KRF1</strain>
    </source>
</reference>
<evidence type="ECO:0000313" key="2">
    <source>
        <dbReference type="Proteomes" id="UP000733744"/>
    </source>
</evidence>
<evidence type="ECO:0008006" key="3">
    <source>
        <dbReference type="Google" id="ProtNLM"/>
    </source>
</evidence>
<dbReference type="Proteomes" id="UP000733744">
    <property type="component" value="Unassembled WGS sequence"/>
</dbReference>
<comment type="caution">
    <text evidence="1">The sequence shown here is derived from an EMBL/GenBank/DDBJ whole genome shotgun (WGS) entry which is preliminary data.</text>
</comment>
<organism evidence="1 2">
    <name type="scientific">Candidatus Methylobacter oryzae</name>
    <dbReference type="NCBI Taxonomy" id="2497749"/>
    <lineage>
        <taxon>Bacteria</taxon>
        <taxon>Pseudomonadati</taxon>
        <taxon>Pseudomonadota</taxon>
        <taxon>Gammaproteobacteria</taxon>
        <taxon>Methylococcales</taxon>
        <taxon>Methylococcaceae</taxon>
        <taxon>Methylobacter</taxon>
    </lineage>
</organism>
<dbReference type="Gene3D" id="1.20.120.580">
    <property type="entry name" value="bsu32300-like"/>
    <property type="match status" value="1"/>
</dbReference>